<evidence type="ECO:0000313" key="8">
    <source>
        <dbReference type="Proteomes" id="UP000428260"/>
    </source>
</evidence>
<keyword evidence="8" id="KW-1185">Reference proteome</keyword>
<dbReference type="InterPro" id="IPR000917">
    <property type="entry name" value="Sulfatase_N"/>
</dbReference>
<dbReference type="GO" id="GO:0004065">
    <property type="term" value="F:arylsulfatase activity"/>
    <property type="evidence" value="ECO:0007669"/>
    <property type="project" value="TreeGrafter"/>
</dbReference>
<keyword evidence="5" id="KW-0732">Signal</keyword>
<dbReference type="Pfam" id="PF00884">
    <property type="entry name" value="Sulfatase"/>
    <property type="match status" value="1"/>
</dbReference>
<comment type="similarity">
    <text evidence="1">Belongs to the sulfatase family.</text>
</comment>
<dbReference type="EMBL" id="CP046401">
    <property type="protein sequence ID" value="QGY44083.1"/>
    <property type="molecule type" value="Genomic_DNA"/>
</dbReference>
<dbReference type="RefSeq" id="WP_158865848.1">
    <property type="nucleotide sequence ID" value="NZ_CP046401.1"/>
</dbReference>
<dbReference type="InterPro" id="IPR050738">
    <property type="entry name" value="Sulfatase"/>
</dbReference>
<evidence type="ECO:0000256" key="4">
    <source>
        <dbReference type="ARBA" id="ARBA00022837"/>
    </source>
</evidence>
<dbReference type="GO" id="GO:0046872">
    <property type="term" value="F:metal ion binding"/>
    <property type="evidence" value="ECO:0007669"/>
    <property type="project" value="UniProtKB-KW"/>
</dbReference>
<dbReference type="InterPro" id="IPR017850">
    <property type="entry name" value="Alkaline_phosphatase_core_sf"/>
</dbReference>
<dbReference type="Gene3D" id="3.40.720.10">
    <property type="entry name" value="Alkaline Phosphatase, subunit A"/>
    <property type="match status" value="1"/>
</dbReference>
<feature type="chain" id="PRO_5026199766" evidence="5">
    <location>
        <begin position="35"/>
        <end position="445"/>
    </location>
</feature>
<keyword evidence="7" id="KW-0808">Transferase</keyword>
<dbReference type="PROSITE" id="PS51257">
    <property type="entry name" value="PROKAR_LIPOPROTEIN"/>
    <property type="match status" value="1"/>
</dbReference>
<protein>
    <submittedName>
        <fullName evidence="7">Sulfatase-like hydrolase/transferase</fullName>
    </submittedName>
</protein>
<evidence type="ECO:0000256" key="1">
    <source>
        <dbReference type="ARBA" id="ARBA00008779"/>
    </source>
</evidence>
<keyword evidence="3 7" id="KW-0378">Hydrolase</keyword>
<name>A0A6I6JY70_9BACT</name>
<sequence length="445" mass="50634">MKFKFFKSVNFSSAKSVCVFFLLLLFSCSNPSSKSPNIILIMADDLGYGDISCFGNKTIQTPVLDKMASEGLKFTDYHSNGAVCTPTRAALMTGSYQQRAGLEGVIYARLDGRIYGISQNEKTIAEYMKDAGYTTGAFGKWHLGYKPEFNPVHHGFDQFYGYVSGNVDYISHRDGIGLHDWWLNADTSYEKGYVTDLISNHALEFIENNQDKPFFLYLPHEAPHYPYQGRNDKADRLPGAEFEAHGSRPDKKQAYKEMIEIMDENIGRIFEKLNQLNLQNNTLVFFCSDNGATNMGSNGSLNGFKTSLWEGGHRVPAIAWYPKKIDAGQTTDATILSMDILPTFLKIIGTTPEDNLDGIDFANLMFNNKNPEERPVFWRYRGQWAVRKGEWKYLKIKEDEYLFNLKNDLGEKDNLMGSNAEKADELKALLKQWETEMDTYKQQTN</sequence>
<reference evidence="7 8" key="1">
    <citation type="submission" date="2019-11" db="EMBL/GenBank/DDBJ databases">
        <authorList>
            <person name="Zheng R.K."/>
            <person name="Sun C.M."/>
        </authorList>
    </citation>
    <scope>NUCLEOTIDE SEQUENCE [LARGE SCALE GENOMIC DNA]</scope>
    <source>
        <strain evidence="7 8">WC007</strain>
    </source>
</reference>
<dbReference type="Proteomes" id="UP000428260">
    <property type="component" value="Chromosome"/>
</dbReference>
<evidence type="ECO:0000259" key="6">
    <source>
        <dbReference type="Pfam" id="PF00884"/>
    </source>
</evidence>
<gene>
    <name evidence="7" type="ORF">GM418_10570</name>
</gene>
<proteinExistence type="inferred from homology"/>
<dbReference type="KEGG" id="mcos:GM418_10570"/>
<dbReference type="AlphaFoldDB" id="A0A6I6JY70"/>
<feature type="signal peptide" evidence="5">
    <location>
        <begin position="1"/>
        <end position="34"/>
    </location>
</feature>
<dbReference type="SUPFAM" id="SSF53649">
    <property type="entry name" value="Alkaline phosphatase-like"/>
    <property type="match status" value="1"/>
</dbReference>
<dbReference type="InterPro" id="IPR024607">
    <property type="entry name" value="Sulfatase_CS"/>
</dbReference>
<accession>A0A6I6JY70</accession>
<dbReference type="Gene3D" id="3.30.1120.10">
    <property type="match status" value="1"/>
</dbReference>
<dbReference type="PANTHER" id="PTHR42693:SF53">
    <property type="entry name" value="ENDO-4-O-SULFATASE"/>
    <property type="match status" value="1"/>
</dbReference>
<evidence type="ECO:0000256" key="2">
    <source>
        <dbReference type="ARBA" id="ARBA00022723"/>
    </source>
</evidence>
<evidence type="ECO:0000256" key="3">
    <source>
        <dbReference type="ARBA" id="ARBA00022801"/>
    </source>
</evidence>
<organism evidence="7 8">
    <name type="scientific">Maribellus comscasis</name>
    <dbReference type="NCBI Taxonomy" id="2681766"/>
    <lineage>
        <taxon>Bacteria</taxon>
        <taxon>Pseudomonadati</taxon>
        <taxon>Bacteroidota</taxon>
        <taxon>Bacteroidia</taxon>
        <taxon>Marinilabiliales</taxon>
        <taxon>Prolixibacteraceae</taxon>
        <taxon>Maribellus</taxon>
    </lineage>
</organism>
<evidence type="ECO:0000313" key="7">
    <source>
        <dbReference type="EMBL" id="QGY44083.1"/>
    </source>
</evidence>
<dbReference type="GO" id="GO:0016740">
    <property type="term" value="F:transferase activity"/>
    <property type="evidence" value="ECO:0007669"/>
    <property type="project" value="UniProtKB-KW"/>
</dbReference>
<evidence type="ECO:0000256" key="5">
    <source>
        <dbReference type="SAM" id="SignalP"/>
    </source>
</evidence>
<dbReference type="PROSITE" id="PS00523">
    <property type="entry name" value="SULFATASE_1"/>
    <property type="match status" value="1"/>
</dbReference>
<dbReference type="PANTHER" id="PTHR42693">
    <property type="entry name" value="ARYLSULFATASE FAMILY MEMBER"/>
    <property type="match status" value="1"/>
</dbReference>
<feature type="domain" description="Sulfatase N-terminal" evidence="6">
    <location>
        <begin position="36"/>
        <end position="349"/>
    </location>
</feature>
<keyword evidence="4" id="KW-0106">Calcium</keyword>
<keyword evidence="2" id="KW-0479">Metal-binding</keyword>